<dbReference type="EMBL" id="JAIWYP010000006">
    <property type="protein sequence ID" value="KAH3811820.1"/>
    <property type="molecule type" value="Genomic_DNA"/>
</dbReference>
<reference evidence="2" key="2">
    <citation type="submission" date="2020-11" db="EMBL/GenBank/DDBJ databases">
        <authorList>
            <person name="McCartney M.A."/>
            <person name="Auch B."/>
            <person name="Kono T."/>
            <person name="Mallez S."/>
            <person name="Becker A."/>
            <person name="Gohl D.M."/>
            <person name="Silverstein K.A.T."/>
            <person name="Koren S."/>
            <person name="Bechman K.B."/>
            <person name="Herman A."/>
            <person name="Abrahante J.E."/>
            <person name="Garbe J."/>
        </authorList>
    </citation>
    <scope>NUCLEOTIDE SEQUENCE</scope>
    <source>
        <strain evidence="2">Duluth1</strain>
        <tissue evidence="2">Whole animal</tissue>
    </source>
</reference>
<evidence type="ECO:0000313" key="2">
    <source>
        <dbReference type="EMBL" id="KAH3811820.1"/>
    </source>
</evidence>
<sequence length="93" mass="9966">MKRPENGARVYPLLGSGKSDWTQAIHVTTLLDTVGSGLSTSALGGAVGGVFGVVVVIAVSVLIWRYRSDCGMKIWSENRATTTPLQQMEVMKL</sequence>
<keyword evidence="3" id="KW-1185">Reference proteome</keyword>
<accession>A0A9D4JH84</accession>
<organism evidence="2 3">
    <name type="scientific">Dreissena polymorpha</name>
    <name type="common">Zebra mussel</name>
    <name type="synonym">Mytilus polymorpha</name>
    <dbReference type="NCBI Taxonomy" id="45954"/>
    <lineage>
        <taxon>Eukaryota</taxon>
        <taxon>Metazoa</taxon>
        <taxon>Spiralia</taxon>
        <taxon>Lophotrochozoa</taxon>
        <taxon>Mollusca</taxon>
        <taxon>Bivalvia</taxon>
        <taxon>Autobranchia</taxon>
        <taxon>Heteroconchia</taxon>
        <taxon>Euheterodonta</taxon>
        <taxon>Imparidentia</taxon>
        <taxon>Neoheterodontei</taxon>
        <taxon>Myida</taxon>
        <taxon>Dreissenoidea</taxon>
        <taxon>Dreissenidae</taxon>
        <taxon>Dreissena</taxon>
    </lineage>
</organism>
<dbReference type="Proteomes" id="UP000828390">
    <property type="component" value="Unassembled WGS sequence"/>
</dbReference>
<proteinExistence type="predicted"/>
<evidence type="ECO:0000256" key="1">
    <source>
        <dbReference type="SAM" id="Phobius"/>
    </source>
</evidence>
<evidence type="ECO:0000313" key="3">
    <source>
        <dbReference type="Proteomes" id="UP000828390"/>
    </source>
</evidence>
<reference evidence="2" key="1">
    <citation type="journal article" date="2019" name="bioRxiv">
        <title>The Genome of the Zebra Mussel, Dreissena polymorpha: A Resource for Invasive Species Research.</title>
        <authorList>
            <person name="McCartney M.A."/>
            <person name="Auch B."/>
            <person name="Kono T."/>
            <person name="Mallez S."/>
            <person name="Zhang Y."/>
            <person name="Obille A."/>
            <person name="Becker A."/>
            <person name="Abrahante J.E."/>
            <person name="Garbe J."/>
            <person name="Badalamenti J.P."/>
            <person name="Herman A."/>
            <person name="Mangelson H."/>
            <person name="Liachko I."/>
            <person name="Sullivan S."/>
            <person name="Sone E.D."/>
            <person name="Koren S."/>
            <person name="Silverstein K.A.T."/>
            <person name="Beckman K.B."/>
            <person name="Gohl D.M."/>
        </authorList>
    </citation>
    <scope>NUCLEOTIDE SEQUENCE</scope>
    <source>
        <strain evidence="2">Duluth1</strain>
        <tissue evidence="2">Whole animal</tissue>
    </source>
</reference>
<name>A0A9D4JH84_DREPO</name>
<dbReference type="AlphaFoldDB" id="A0A9D4JH84"/>
<keyword evidence="1" id="KW-1133">Transmembrane helix</keyword>
<protein>
    <submittedName>
        <fullName evidence="2">Uncharacterized protein</fullName>
    </submittedName>
</protein>
<keyword evidence="1" id="KW-0812">Transmembrane</keyword>
<comment type="caution">
    <text evidence="2">The sequence shown here is derived from an EMBL/GenBank/DDBJ whole genome shotgun (WGS) entry which is preliminary data.</text>
</comment>
<gene>
    <name evidence="2" type="ORF">DPMN_140235</name>
</gene>
<keyword evidence="1" id="KW-0472">Membrane</keyword>
<feature type="transmembrane region" description="Helical" evidence="1">
    <location>
        <begin position="42"/>
        <end position="64"/>
    </location>
</feature>